<gene>
    <name evidence="3" type="ORF">C0184_01755</name>
</gene>
<keyword evidence="2" id="KW-0812">Transmembrane</keyword>
<evidence type="ECO:0000313" key="3">
    <source>
        <dbReference type="EMBL" id="PMP86012.1"/>
    </source>
</evidence>
<accession>A0A2J6XDN8</accession>
<dbReference type="EMBL" id="PNIQ01000126">
    <property type="protein sequence ID" value="PMP86012.1"/>
    <property type="molecule type" value="Genomic_DNA"/>
</dbReference>
<dbReference type="AlphaFoldDB" id="A0A2J6XDN8"/>
<feature type="transmembrane region" description="Helical" evidence="2">
    <location>
        <begin position="43"/>
        <end position="63"/>
    </location>
</feature>
<feature type="region of interest" description="Disordered" evidence="1">
    <location>
        <begin position="1"/>
        <end position="27"/>
    </location>
</feature>
<keyword evidence="2" id="KW-1133">Transmembrane helix</keyword>
<comment type="caution">
    <text evidence="3">The sequence shown here is derived from an EMBL/GenBank/DDBJ whole genome shotgun (WGS) entry which is preliminary data.</text>
</comment>
<name>A0A2J6XDN8_9CHLR</name>
<sequence length="64" mass="7415">MSTSSRATRRRPTQRPNPARRPVARSLEPPDYRREYADVRQDLFWIAVWGGLLTVVMIVASFVI</sequence>
<reference evidence="3 4" key="1">
    <citation type="submission" date="2018-01" db="EMBL/GenBank/DDBJ databases">
        <title>Metagenomic assembled genomes from two thermal pools in the Uzon Caldera, Kamchatka, Russia.</title>
        <authorList>
            <person name="Wilkins L."/>
            <person name="Ettinger C."/>
        </authorList>
    </citation>
    <scope>NUCLEOTIDE SEQUENCE [LARGE SCALE GENOMIC DNA]</scope>
    <source>
        <strain evidence="3">ZAV-02</strain>
    </source>
</reference>
<evidence type="ECO:0000256" key="1">
    <source>
        <dbReference type="SAM" id="MobiDB-lite"/>
    </source>
</evidence>
<organism evidence="3 4">
    <name type="scientific">Chloroflexus aggregans</name>
    <dbReference type="NCBI Taxonomy" id="152260"/>
    <lineage>
        <taxon>Bacteria</taxon>
        <taxon>Bacillati</taxon>
        <taxon>Chloroflexota</taxon>
        <taxon>Chloroflexia</taxon>
        <taxon>Chloroflexales</taxon>
        <taxon>Chloroflexineae</taxon>
        <taxon>Chloroflexaceae</taxon>
        <taxon>Chloroflexus</taxon>
    </lineage>
</organism>
<proteinExistence type="predicted"/>
<evidence type="ECO:0000256" key="2">
    <source>
        <dbReference type="SAM" id="Phobius"/>
    </source>
</evidence>
<dbReference type="Proteomes" id="UP000243376">
    <property type="component" value="Unassembled WGS sequence"/>
</dbReference>
<evidence type="ECO:0000313" key="4">
    <source>
        <dbReference type="Proteomes" id="UP000243376"/>
    </source>
</evidence>
<keyword evidence="2" id="KW-0472">Membrane</keyword>
<protein>
    <submittedName>
        <fullName evidence="3">Uncharacterized protein</fullName>
    </submittedName>
</protein>